<evidence type="ECO:0000259" key="3">
    <source>
        <dbReference type="PROSITE" id="PS51123"/>
    </source>
</evidence>
<accession>A0A7K1TL58</accession>
<evidence type="ECO:0000313" key="4">
    <source>
        <dbReference type="EMBL" id="MVN79140.1"/>
    </source>
</evidence>
<keyword evidence="5" id="KW-1185">Reference proteome</keyword>
<sequence length="323" mass="35282">MLSLALLVAPVALTSCVTAKRYDDLQARQQTEAQARTAAEAQTRQAKADLQKANDALAELRLDQKRLINDSTQTGNALRRTRVLYTQLTDSYDKLLKNSDRALADRNNDYGKLAKDLATREAELGALDVSLQKSKAELATREAKLTELTQALADKDKAVNDLKARVSKALLSFNSSDLQVKLKDGKVYVSLSEQLLFKSGSTKVDPKGQEALKKLATVLQEQKDVNVVVEGHTDNVPMRPTGGIQDNWDLSALRATDIARLLTSAGVEPSRITASGRSQYVPVAANDTPQNKAINRRTEIILTPKLDELFQILDGNSGAKNGK</sequence>
<name>A0A7K1TL58_9BACT</name>
<dbReference type="Gene3D" id="3.30.1330.60">
    <property type="entry name" value="OmpA-like domain"/>
    <property type="match status" value="1"/>
</dbReference>
<feature type="domain" description="OmpA-like" evidence="3">
    <location>
        <begin position="184"/>
        <end position="306"/>
    </location>
</feature>
<keyword evidence="2" id="KW-0175">Coiled coil</keyword>
<dbReference type="InterPro" id="IPR050330">
    <property type="entry name" value="Bact_OuterMem_StrucFunc"/>
</dbReference>
<evidence type="ECO:0000256" key="2">
    <source>
        <dbReference type="SAM" id="Coils"/>
    </source>
</evidence>
<dbReference type="EMBL" id="WQKZ01000010">
    <property type="protein sequence ID" value="MVN79140.1"/>
    <property type="molecule type" value="Genomic_DNA"/>
</dbReference>
<dbReference type="AlphaFoldDB" id="A0A7K1TL58"/>
<dbReference type="CDD" id="cd07185">
    <property type="entry name" value="OmpA_C-like"/>
    <property type="match status" value="1"/>
</dbReference>
<dbReference type="InterPro" id="IPR006665">
    <property type="entry name" value="OmpA-like"/>
</dbReference>
<dbReference type="InterPro" id="IPR036737">
    <property type="entry name" value="OmpA-like_sf"/>
</dbReference>
<dbReference type="GO" id="GO:0016020">
    <property type="term" value="C:membrane"/>
    <property type="evidence" value="ECO:0007669"/>
    <property type="project" value="UniProtKB-UniRule"/>
</dbReference>
<evidence type="ECO:0000313" key="5">
    <source>
        <dbReference type="Proteomes" id="UP000441336"/>
    </source>
</evidence>
<dbReference type="SUPFAM" id="SSF103088">
    <property type="entry name" value="OmpA-like"/>
    <property type="match status" value="1"/>
</dbReference>
<keyword evidence="1" id="KW-0472">Membrane</keyword>
<proteinExistence type="predicted"/>
<feature type="coiled-coil region" evidence="2">
    <location>
        <begin position="131"/>
        <end position="165"/>
    </location>
</feature>
<organism evidence="4 5">
    <name type="scientific">Hymenobacter ginkgonis</name>
    <dbReference type="NCBI Taxonomy" id="2682976"/>
    <lineage>
        <taxon>Bacteria</taxon>
        <taxon>Pseudomonadati</taxon>
        <taxon>Bacteroidota</taxon>
        <taxon>Cytophagia</taxon>
        <taxon>Cytophagales</taxon>
        <taxon>Hymenobacteraceae</taxon>
        <taxon>Hymenobacter</taxon>
    </lineage>
</organism>
<feature type="coiled-coil region" evidence="2">
    <location>
        <begin position="36"/>
        <end position="70"/>
    </location>
</feature>
<protein>
    <submittedName>
        <fullName evidence="4">OmpA family protein</fullName>
    </submittedName>
</protein>
<dbReference type="Pfam" id="PF00691">
    <property type="entry name" value="OmpA"/>
    <property type="match status" value="1"/>
</dbReference>
<gene>
    <name evidence="4" type="ORF">GO988_22650</name>
</gene>
<evidence type="ECO:0000256" key="1">
    <source>
        <dbReference type="PROSITE-ProRule" id="PRU00473"/>
    </source>
</evidence>
<dbReference type="PROSITE" id="PS51123">
    <property type="entry name" value="OMPA_2"/>
    <property type="match status" value="1"/>
</dbReference>
<comment type="caution">
    <text evidence="4">The sequence shown here is derived from an EMBL/GenBank/DDBJ whole genome shotgun (WGS) entry which is preliminary data.</text>
</comment>
<reference evidence="4 5" key="1">
    <citation type="submission" date="2019-12" db="EMBL/GenBank/DDBJ databases">
        <title>Hymenobacter sp. HMF4947 Genome sequencing and assembly.</title>
        <authorList>
            <person name="Kang H."/>
            <person name="Cha I."/>
            <person name="Kim H."/>
            <person name="Joh K."/>
        </authorList>
    </citation>
    <scope>NUCLEOTIDE SEQUENCE [LARGE SCALE GENOMIC DNA]</scope>
    <source>
        <strain evidence="4 5">HMF4947</strain>
    </source>
</reference>
<dbReference type="PANTHER" id="PTHR30329:SF21">
    <property type="entry name" value="LIPOPROTEIN YIAD-RELATED"/>
    <property type="match status" value="1"/>
</dbReference>
<dbReference type="PANTHER" id="PTHR30329">
    <property type="entry name" value="STATOR ELEMENT OF FLAGELLAR MOTOR COMPLEX"/>
    <property type="match status" value="1"/>
</dbReference>
<dbReference type="Proteomes" id="UP000441336">
    <property type="component" value="Unassembled WGS sequence"/>
</dbReference>